<evidence type="ECO:0000256" key="8">
    <source>
        <dbReference type="ARBA" id="ARBA00037998"/>
    </source>
</evidence>
<keyword evidence="5" id="KW-0029">Amino-acid transport</keyword>
<dbReference type="EMBL" id="PNIQ01000257">
    <property type="protein sequence ID" value="PMP84348.1"/>
    <property type="molecule type" value="Genomic_DNA"/>
</dbReference>
<evidence type="ECO:0000256" key="9">
    <source>
        <dbReference type="SAM" id="Phobius"/>
    </source>
</evidence>
<dbReference type="PANTHER" id="PTHR11795:SF451">
    <property type="entry name" value="ABC TRANSPORTER PERMEASE PROTEIN"/>
    <property type="match status" value="1"/>
</dbReference>
<proteinExistence type="inferred from homology"/>
<protein>
    <submittedName>
        <fullName evidence="10">Branched-chain amino acid ABC transporter permease</fullName>
    </submittedName>
</protein>
<organism evidence="10 11">
    <name type="scientific">Chloroflexus aggregans</name>
    <dbReference type="NCBI Taxonomy" id="152260"/>
    <lineage>
        <taxon>Bacteria</taxon>
        <taxon>Bacillati</taxon>
        <taxon>Chloroflexota</taxon>
        <taxon>Chloroflexia</taxon>
        <taxon>Chloroflexales</taxon>
        <taxon>Chloroflexineae</taxon>
        <taxon>Chloroflexaceae</taxon>
        <taxon>Chloroflexus</taxon>
    </lineage>
</organism>
<dbReference type="InterPro" id="IPR001851">
    <property type="entry name" value="ABC_transp_permease"/>
</dbReference>
<dbReference type="Pfam" id="PF02653">
    <property type="entry name" value="BPD_transp_2"/>
    <property type="match status" value="1"/>
</dbReference>
<feature type="transmembrane region" description="Helical" evidence="9">
    <location>
        <begin position="59"/>
        <end position="79"/>
    </location>
</feature>
<feature type="transmembrane region" description="Helical" evidence="9">
    <location>
        <begin position="6"/>
        <end position="27"/>
    </location>
</feature>
<keyword evidence="2" id="KW-0813">Transport</keyword>
<feature type="transmembrane region" description="Helical" evidence="9">
    <location>
        <begin position="241"/>
        <end position="258"/>
    </location>
</feature>
<evidence type="ECO:0000256" key="2">
    <source>
        <dbReference type="ARBA" id="ARBA00022448"/>
    </source>
</evidence>
<evidence type="ECO:0000256" key="4">
    <source>
        <dbReference type="ARBA" id="ARBA00022692"/>
    </source>
</evidence>
<keyword evidence="4 9" id="KW-0812">Transmembrane</keyword>
<evidence type="ECO:0000256" key="6">
    <source>
        <dbReference type="ARBA" id="ARBA00022989"/>
    </source>
</evidence>
<evidence type="ECO:0000256" key="3">
    <source>
        <dbReference type="ARBA" id="ARBA00022475"/>
    </source>
</evidence>
<reference evidence="10 11" key="1">
    <citation type="submission" date="2018-01" db="EMBL/GenBank/DDBJ databases">
        <title>Metagenomic assembled genomes from two thermal pools in the Uzon Caldera, Kamchatka, Russia.</title>
        <authorList>
            <person name="Wilkins L."/>
            <person name="Ettinger C."/>
        </authorList>
    </citation>
    <scope>NUCLEOTIDE SEQUENCE [LARGE SCALE GENOMIC DNA]</scope>
    <source>
        <strain evidence="10">ZAV-02</strain>
    </source>
</reference>
<feature type="transmembrane region" description="Helical" evidence="9">
    <location>
        <begin position="142"/>
        <end position="159"/>
    </location>
</feature>
<dbReference type="CDD" id="cd06582">
    <property type="entry name" value="TM_PBP1_LivH_like"/>
    <property type="match status" value="1"/>
</dbReference>
<dbReference type="GO" id="GO:0022857">
    <property type="term" value="F:transmembrane transporter activity"/>
    <property type="evidence" value="ECO:0007669"/>
    <property type="project" value="InterPro"/>
</dbReference>
<feature type="transmembrane region" description="Helical" evidence="9">
    <location>
        <begin position="188"/>
        <end position="211"/>
    </location>
</feature>
<dbReference type="PANTHER" id="PTHR11795">
    <property type="entry name" value="BRANCHED-CHAIN AMINO ACID TRANSPORT SYSTEM PERMEASE PROTEIN LIVH"/>
    <property type="match status" value="1"/>
</dbReference>
<feature type="transmembrane region" description="Helical" evidence="9">
    <location>
        <begin position="91"/>
        <end position="116"/>
    </location>
</feature>
<comment type="caution">
    <text evidence="10">The sequence shown here is derived from an EMBL/GenBank/DDBJ whole genome shotgun (WGS) entry which is preliminary data.</text>
</comment>
<dbReference type="GO" id="GO:0006865">
    <property type="term" value="P:amino acid transport"/>
    <property type="evidence" value="ECO:0007669"/>
    <property type="project" value="UniProtKB-KW"/>
</dbReference>
<keyword evidence="7 9" id="KW-0472">Membrane</keyword>
<comment type="similarity">
    <text evidence="8">Belongs to the binding-protein-dependent transport system permease family. LivHM subfamily.</text>
</comment>
<evidence type="ECO:0000256" key="5">
    <source>
        <dbReference type="ARBA" id="ARBA00022970"/>
    </source>
</evidence>
<keyword evidence="3" id="KW-1003">Cell membrane</keyword>
<dbReference type="GO" id="GO:0005886">
    <property type="term" value="C:plasma membrane"/>
    <property type="evidence" value="ECO:0007669"/>
    <property type="project" value="UniProtKB-SubCell"/>
</dbReference>
<comment type="subcellular location">
    <subcellularLocation>
        <location evidence="1">Cell membrane</location>
        <topology evidence="1">Multi-pass membrane protein</topology>
    </subcellularLocation>
</comment>
<feature type="transmembrane region" description="Helical" evidence="9">
    <location>
        <begin position="217"/>
        <end position="234"/>
    </location>
</feature>
<evidence type="ECO:0000313" key="11">
    <source>
        <dbReference type="Proteomes" id="UP000243376"/>
    </source>
</evidence>
<name>A0A2J6XA17_9CHLR</name>
<dbReference type="Proteomes" id="UP000243376">
    <property type="component" value="Unassembled WGS sequence"/>
</dbReference>
<evidence type="ECO:0000256" key="1">
    <source>
        <dbReference type="ARBA" id="ARBA00004651"/>
    </source>
</evidence>
<dbReference type="InterPro" id="IPR052157">
    <property type="entry name" value="BCAA_transport_permease"/>
</dbReference>
<sequence>MDRFIQLALSGIANGAIFALVALGFVLIYKSSDVINFAQGELLLIGAYLTYAMVEQFGLWWPIGVVVAVVLAAVVGVLIEQLVLRPLIGEPVISVIMVTIGLSSLLRAIVGAIWGVTPRPAPQFLPTDTVTILGANVGVDRLWAFTLAIIFFVILTLFFRFSREGIAMRAVADDQQAALSMGISVKKVWAVAWAIAAITAAVGGILLMSIFGGVSGTIGRVGLLVFPVVILGGLDSIPGAIIGGLIIGLLQSFAGGLLPPEWGLGEVAPFVILLLILLVRPYGLFGQRIIERV</sequence>
<keyword evidence="6 9" id="KW-1133">Transmembrane helix</keyword>
<evidence type="ECO:0000256" key="7">
    <source>
        <dbReference type="ARBA" id="ARBA00023136"/>
    </source>
</evidence>
<gene>
    <name evidence="10" type="ORF">C0184_03870</name>
</gene>
<evidence type="ECO:0000313" key="10">
    <source>
        <dbReference type="EMBL" id="PMP84348.1"/>
    </source>
</evidence>
<feature type="transmembrane region" description="Helical" evidence="9">
    <location>
        <begin position="264"/>
        <end position="285"/>
    </location>
</feature>
<dbReference type="AlphaFoldDB" id="A0A2J6XA17"/>
<accession>A0A2J6XA17</accession>